<gene>
    <name evidence="3" type="ORF">PO382_13880</name>
</gene>
<feature type="compositionally biased region" description="Polar residues" evidence="2">
    <location>
        <begin position="63"/>
        <end position="73"/>
    </location>
</feature>
<proteinExistence type="predicted"/>
<feature type="non-terminal residue" evidence="3">
    <location>
        <position position="148"/>
    </location>
</feature>
<dbReference type="Proteomes" id="UP001219389">
    <property type="component" value="Unassembled WGS sequence"/>
</dbReference>
<evidence type="ECO:0000313" key="4">
    <source>
        <dbReference type="Proteomes" id="UP001219389"/>
    </source>
</evidence>
<organism evidence="3 4">
    <name type="scientific">Bacteroides ovatus</name>
    <dbReference type="NCBI Taxonomy" id="28116"/>
    <lineage>
        <taxon>Bacteria</taxon>
        <taxon>Pseudomonadati</taxon>
        <taxon>Bacteroidota</taxon>
        <taxon>Bacteroidia</taxon>
        <taxon>Bacteroidales</taxon>
        <taxon>Bacteroidaceae</taxon>
        <taxon>Bacteroides</taxon>
    </lineage>
</organism>
<evidence type="ECO:0000256" key="1">
    <source>
        <dbReference type="SAM" id="Coils"/>
    </source>
</evidence>
<protein>
    <submittedName>
        <fullName evidence="3">Transposase</fullName>
    </submittedName>
</protein>
<dbReference type="EMBL" id="JAQNZF010000017">
    <property type="protein sequence ID" value="MDC2743312.1"/>
    <property type="molecule type" value="Genomic_DNA"/>
</dbReference>
<feature type="region of interest" description="Disordered" evidence="2">
    <location>
        <begin position="60"/>
        <end position="107"/>
    </location>
</feature>
<evidence type="ECO:0000313" key="3">
    <source>
        <dbReference type="EMBL" id="MDC2743312.1"/>
    </source>
</evidence>
<name>A0AAW6HKI5_BACOV</name>
<reference evidence="3" key="1">
    <citation type="submission" date="2022-10" db="EMBL/GenBank/DDBJ databases">
        <title>Human gut microbiome strain richness.</title>
        <authorList>
            <person name="Chen-Liaw A."/>
        </authorList>
    </citation>
    <scope>NUCLEOTIDE SEQUENCE</scope>
    <source>
        <strain evidence="3">BSD2780120875st1_E1_BSD2780120875_150330</strain>
    </source>
</reference>
<accession>A0AAW6HKI5</accession>
<feature type="coiled-coil region" evidence="1">
    <location>
        <begin position="7"/>
        <end position="41"/>
    </location>
</feature>
<feature type="compositionally biased region" description="Basic and acidic residues" evidence="2">
    <location>
        <begin position="79"/>
        <end position="91"/>
    </location>
</feature>
<dbReference type="AlphaFoldDB" id="A0AAW6HKI5"/>
<evidence type="ECO:0000256" key="2">
    <source>
        <dbReference type="SAM" id="MobiDB-lite"/>
    </source>
</evidence>
<keyword evidence="1" id="KW-0175">Coiled coil</keyword>
<comment type="caution">
    <text evidence="3">The sequence shown here is derived from an EMBL/GenBank/DDBJ whole genome shotgun (WGS) entry which is preliminary data.</text>
</comment>
<sequence length="148" mass="17149">MKKDEIIELLKEQIKRLRDDNNRLLGQVDALIKEVSSLKEALLQKGESLSKQQRLAKGLAKLVSNTSEQQQAPQPAMSEEERQKREAEKADKRKARKNNGAKRDMHYEMEEEEHVVYPDDPDFVSVSAILSCRPFFILIFLLCIKMKH</sequence>